<dbReference type="PRINTS" id="PR00081">
    <property type="entry name" value="GDHRDH"/>
</dbReference>
<protein>
    <submittedName>
        <fullName evidence="4">Cyclic-di-GMP-binding biofilm dispersal mediator protein</fullName>
    </submittedName>
</protein>
<dbReference type="SUPFAM" id="SSF51735">
    <property type="entry name" value="NAD(P)-binding Rossmann-fold domains"/>
    <property type="match status" value="1"/>
</dbReference>
<evidence type="ECO:0000256" key="2">
    <source>
        <dbReference type="ARBA" id="ARBA00023002"/>
    </source>
</evidence>
<evidence type="ECO:0000256" key="3">
    <source>
        <dbReference type="SAM" id="MobiDB-lite"/>
    </source>
</evidence>
<organism evidence="4 5">
    <name type="scientific">Botrimarina colliarenosi</name>
    <dbReference type="NCBI Taxonomy" id="2528001"/>
    <lineage>
        <taxon>Bacteria</taxon>
        <taxon>Pseudomonadati</taxon>
        <taxon>Planctomycetota</taxon>
        <taxon>Planctomycetia</taxon>
        <taxon>Pirellulales</taxon>
        <taxon>Lacipirellulaceae</taxon>
        <taxon>Botrimarina</taxon>
    </lineage>
</organism>
<comment type="similarity">
    <text evidence="1">Belongs to the short-chain dehydrogenases/reductases (SDR) family.</text>
</comment>
<feature type="region of interest" description="Disordered" evidence="3">
    <location>
        <begin position="1"/>
        <end position="22"/>
    </location>
</feature>
<dbReference type="InterPro" id="IPR020904">
    <property type="entry name" value="Sc_DH/Rdtase_CS"/>
</dbReference>
<dbReference type="Gene3D" id="3.40.50.720">
    <property type="entry name" value="NAD(P)-binding Rossmann-like Domain"/>
    <property type="match status" value="1"/>
</dbReference>
<dbReference type="OrthoDB" id="151996at2"/>
<dbReference type="PROSITE" id="PS00061">
    <property type="entry name" value="ADH_SHORT"/>
    <property type="match status" value="1"/>
</dbReference>
<evidence type="ECO:0000313" key="4">
    <source>
        <dbReference type="EMBL" id="TWT99765.1"/>
    </source>
</evidence>
<dbReference type="InterPro" id="IPR002347">
    <property type="entry name" value="SDR_fam"/>
</dbReference>
<reference evidence="4 5" key="1">
    <citation type="submission" date="2019-02" db="EMBL/GenBank/DDBJ databases">
        <title>Deep-cultivation of Planctomycetes and their phenomic and genomic characterization uncovers novel biology.</title>
        <authorList>
            <person name="Wiegand S."/>
            <person name="Jogler M."/>
            <person name="Boedeker C."/>
            <person name="Pinto D."/>
            <person name="Vollmers J."/>
            <person name="Rivas-Marin E."/>
            <person name="Kohn T."/>
            <person name="Peeters S.H."/>
            <person name="Heuer A."/>
            <person name="Rast P."/>
            <person name="Oberbeckmann S."/>
            <person name="Bunk B."/>
            <person name="Jeske O."/>
            <person name="Meyerdierks A."/>
            <person name="Storesund J.E."/>
            <person name="Kallscheuer N."/>
            <person name="Luecker S."/>
            <person name="Lage O.M."/>
            <person name="Pohl T."/>
            <person name="Merkel B.J."/>
            <person name="Hornburger P."/>
            <person name="Mueller R.-W."/>
            <person name="Bruemmer F."/>
            <person name="Labrenz M."/>
            <person name="Spormann A.M."/>
            <person name="Op Den Camp H."/>
            <person name="Overmann J."/>
            <person name="Amann R."/>
            <person name="Jetten M.S.M."/>
            <person name="Mascher T."/>
            <person name="Medema M.H."/>
            <person name="Devos D.P."/>
            <person name="Kaster A.-K."/>
            <person name="Ovreas L."/>
            <person name="Rohde M."/>
            <person name="Galperin M.Y."/>
            <person name="Jogler C."/>
        </authorList>
    </citation>
    <scope>NUCLEOTIDE SEQUENCE [LARGE SCALE GENOMIC DNA]</scope>
    <source>
        <strain evidence="4 5">Pla108</strain>
    </source>
</reference>
<keyword evidence="2" id="KW-0560">Oxidoreductase</keyword>
<dbReference type="PANTHER" id="PTHR44196:SF1">
    <property type="entry name" value="DEHYDROGENASE_REDUCTASE SDR FAMILY MEMBER 7B"/>
    <property type="match status" value="1"/>
</dbReference>
<dbReference type="InterPro" id="IPR036291">
    <property type="entry name" value="NAD(P)-bd_dom_sf"/>
</dbReference>
<dbReference type="GO" id="GO:0016020">
    <property type="term" value="C:membrane"/>
    <property type="evidence" value="ECO:0007669"/>
    <property type="project" value="TreeGrafter"/>
</dbReference>
<dbReference type="PANTHER" id="PTHR44196">
    <property type="entry name" value="DEHYDROGENASE/REDUCTASE SDR FAMILY MEMBER 7B"/>
    <property type="match status" value="1"/>
</dbReference>
<dbReference type="Pfam" id="PF00106">
    <property type="entry name" value="adh_short"/>
    <property type="match status" value="1"/>
</dbReference>
<evidence type="ECO:0000256" key="1">
    <source>
        <dbReference type="ARBA" id="ARBA00006484"/>
    </source>
</evidence>
<gene>
    <name evidence="4" type="primary">bdcA</name>
    <name evidence="4" type="ORF">Pla108_07080</name>
</gene>
<keyword evidence="5" id="KW-1185">Reference proteome</keyword>
<dbReference type="GO" id="GO:0016491">
    <property type="term" value="F:oxidoreductase activity"/>
    <property type="evidence" value="ECO:0007669"/>
    <property type="project" value="UniProtKB-KW"/>
</dbReference>
<accession>A0A5C6AKR4</accession>
<dbReference type="EMBL" id="SJPR01000001">
    <property type="protein sequence ID" value="TWT99765.1"/>
    <property type="molecule type" value="Genomic_DNA"/>
</dbReference>
<name>A0A5C6AKR4_9BACT</name>
<dbReference type="AlphaFoldDB" id="A0A5C6AKR4"/>
<sequence>MLVAMPSGVKKQTDTREAGKQGLITGGSAGLGLAIARAAAAQGMRLTLVGRDAQRLEAACEEISHRFPQSECHGITADLAVSGEASRVVAEASTDQPLDFVCHAAGLSARGRVVDTPRAEFERLMAINFFAAAELAAAVGERLAERGGRLVLIGSLATRVAPGYLGAYPASKHSLAALAQQLRMELGPQGLKTLLVCPGPIARDDAGTRYDDQANGLPESARRPGGGAKVKAIDPTWLAERILRDSRRGRSELVTPTKARLLFVLSQISPSLGDWLLRRQMKP</sequence>
<dbReference type="RefSeq" id="WP_146443034.1">
    <property type="nucleotide sequence ID" value="NZ_SJPR01000001.1"/>
</dbReference>
<comment type="caution">
    <text evidence="4">The sequence shown here is derived from an EMBL/GenBank/DDBJ whole genome shotgun (WGS) entry which is preliminary data.</text>
</comment>
<evidence type="ECO:0000313" key="5">
    <source>
        <dbReference type="Proteomes" id="UP000317421"/>
    </source>
</evidence>
<proteinExistence type="inferred from homology"/>
<dbReference type="Proteomes" id="UP000317421">
    <property type="component" value="Unassembled WGS sequence"/>
</dbReference>